<dbReference type="CDD" id="cd11051">
    <property type="entry name" value="CYP59-like"/>
    <property type="match status" value="1"/>
</dbReference>
<dbReference type="Pfam" id="PF00067">
    <property type="entry name" value="p450"/>
    <property type="match status" value="1"/>
</dbReference>
<dbReference type="InterPro" id="IPR001128">
    <property type="entry name" value="Cyt_P450"/>
</dbReference>
<dbReference type="SUPFAM" id="SSF48264">
    <property type="entry name" value="Cytochrome P450"/>
    <property type="match status" value="1"/>
</dbReference>
<keyword evidence="6" id="KW-1185">Reference proteome</keyword>
<comment type="caution">
    <text evidence="5">The sequence shown here is derived from an EMBL/GenBank/DDBJ whole genome shotgun (WGS) entry which is preliminary data.</text>
</comment>
<evidence type="ECO:0000313" key="5">
    <source>
        <dbReference type="EMBL" id="KAK9781097.1"/>
    </source>
</evidence>
<dbReference type="PRINTS" id="PR00385">
    <property type="entry name" value="P450"/>
</dbReference>
<keyword evidence="5" id="KW-0560">Oxidoreductase</keyword>
<reference evidence="5 6" key="1">
    <citation type="submission" date="2024-02" db="EMBL/GenBank/DDBJ databases">
        <title>First draft genome assembly of two strains of Seiridium cardinale.</title>
        <authorList>
            <person name="Emiliani G."/>
            <person name="Scali E."/>
        </authorList>
    </citation>
    <scope>NUCLEOTIDE SEQUENCE [LARGE SCALE GENOMIC DNA]</scope>
    <source>
        <strain evidence="5 6">BM-138-000479</strain>
    </source>
</reference>
<accession>A0ABR2Y4P5</accession>
<protein>
    <submittedName>
        <fullName evidence="5">AflN/ verA/ monooxygenase</fullName>
    </submittedName>
</protein>
<proteinExistence type="predicted"/>
<evidence type="ECO:0000313" key="6">
    <source>
        <dbReference type="Proteomes" id="UP001465668"/>
    </source>
</evidence>
<dbReference type="InterPro" id="IPR002401">
    <property type="entry name" value="Cyt_P450_E_grp-I"/>
</dbReference>
<keyword evidence="3" id="KW-0408">Iron</keyword>
<keyword evidence="4" id="KW-1133">Transmembrane helix</keyword>
<dbReference type="PANTHER" id="PTHR24305">
    <property type="entry name" value="CYTOCHROME P450"/>
    <property type="match status" value="1"/>
</dbReference>
<sequence length="541" mass="61427">MHILQFIISGALCAFAIFIFKFSMARMAVLRLKRTGLPMPEYSLRTGHFLAVRETIQNLPSNVMLHQVMWQLSKRFPSGMFYINMWPFSGTWLVVTTPSGAAQIQAANLAKPPVLSGPLVKLNGGPSLLTMHGDIWKRWRTLFNPGFSPAYIMGLAPAVTQEVAVFRDLLRQRAREGRIFQLEDMTLKLTVDTIGAATLDTRLRHQTQNSFLASALQKQIEWTSFGTTYNPIKRYLTIRPFVLWYNSRKMNQFIGQEIDKRYAEHMQQGPDTKPSSRSVMSIVLSQYLAEEETKQGSGRAGASLEMFKKLVAPQLRLFLFAGRDTTSSTLLYVYYLLSMHPEALDRVRKEHETVFGADCPKARELIEQDPQRLNQLTYTMACIKEVLRLFPPLSALRQGQAGLDLFDDEGRRYPTEGCNVWSLTVAIQRNTNYWPEANSFIPERWLVGPEDPLYPPKGGWRPFEFGSAGCIGQTLALMELRIALVMTLREFDITPAYKEWDIMYPASGHRQVEGYRAYHAEKGGGGAHPADGMPVRVTLRQ</sequence>
<gene>
    <name evidence="5" type="ORF">SCAR479_04918</name>
</gene>
<dbReference type="Proteomes" id="UP001465668">
    <property type="component" value="Unassembled WGS sequence"/>
</dbReference>
<dbReference type="Gene3D" id="1.10.630.10">
    <property type="entry name" value="Cytochrome P450"/>
    <property type="match status" value="1"/>
</dbReference>
<dbReference type="EMBL" id="JARVKM010000004">
    <property type="protein sequence ID" value="KAK9781097.1"/>
    <property type="molecule type" value="Genomic_DNA"/>
</dbReference>
<evidence type="ECO:0000256" key="2">
    <source>
        <dbReference type="ARBA" id="ARBA00022723"/>
    </source>
</evidence>
<dbReference type="GO" id="GO:0004497">
    <property type="term" value="F:monooxygenase activity"/>
    <property type="evidence" value="ECO:0007669"/>
    <property type="project" value="UniProtKB-KW"/>
</dbReference>
<dbReference type="PANTHER" id="PTHR24305:SF222">
    <property type="entry name" value="CYTOCHROME P450 MONOOXYGENASE STCS"/>
    <property type="match status" value="1"/>
</dbReference>
<keyword evidence="1" id="KW-0349">Heme</keyword>
<dbReference type="InterPro" id="IPR036396">
    <property type="entry name" value="Cyt_P450_sf"/>
</dbReference>
<keyword evidence="4" id="KW-0812">Transmembrane</keyword>
<evidence type="ECO:0000256" key="4">
    <source>
        <dbReference type="SAM" id="Phobius"/>
    </source>
</evidence>
<feature type="transmembrane region" description="Helical" evidence="4">
    <location>
        <begin position="6"/>
        <end position="24"/>
    </location>
</feature>
<name>A0ABR2Y4P5_9PEZI</name>
<dbReference type="InterPro" id="IPR050121">
    <property type="entry name" value="Cytochrome_P450_monoxygenase"/>
</dbReference>
<evidence type="ECO:0000256" key="3">
    <source>
        <dbReference type="ARBA" id="ARBA00023004"/>
    </source>
</evidence>
<organism evidence="5 6">
    <name type="scientific">Seiridium cardinale</name>
    <dbReference type="NCBI Taxonomy" id="138064"/>
    <lineage>
        <taxon>Eukaryota</taxon>
        <taxon>Fungi</taxon>
        <taxon>Dikarya</taxon>
        <taxon>Ascomycota</taxon>
        <taxon>Pezizomycotina</taxon>
        <taxon>Sordariomycetes</taxon>
        <taxon>Xylariomycetidae</taxon>
        <taxon>Amphisphaeriales</taxon>
        <taxon>Sporocadaceae</taxon>
        <taxon>Seiridium</taxon>
    </lineage>
</organism>
<keyword evidence="4" id="KW-0472">Membrane</keyword>
<evidence type="ECO:0000256" key="1">
    <source>
        <dbReference type="ARBA" id="ARBA00022617"/>
    </source>
</evidence>
<keyword evidence="2" id="KW-0479">Metal-binding</keyword>
<dbReference type="PRINTS" id="PR00463">
    <property type="entry name" value="EP450I"/>
</dbReference>
<keyword evidence="5" id="KW-0503">Monooxygenase</keyword>